<feature type="region of interest" description="Disordered" evidence="1">
    <location>
        <begin position="1"/>
        <end position="24"/>
    </location>
</feature>
<proteinExistence type="predicted"/>
<dbReference type="Gramene" id="TKW28310">
    <property type="protein sequence ID" value="TKW28310"/>
    <property type="gene ID" value="SEVIR_3G306203v2"/>
</dbReference>
<organism evidence="2 3">
    <name type="scientific">Setaria viridis</name>
    <name type="common">Green bristlegrass</name>
    <name type="synonym">Setaria italica subsp. viridis</name>
    <dbReference type="NCBI Taxonomy" id="4556"/>
    <lineage>
        <taxon>Eukaryota</taxon>
        <taxon>Viridiplantae</taxon>
        <taxon>Streptophyta</taxon>
        <taxon>Embryophyta</taxon>
        <taxon>Tracheophyta</taxon>
        <taxon>Spermatophyta</taxon>
        <taxon>Magnoliopsida</taxon>
        <taxon>Liliopsida</taxon>
        <taxon>Poales</taxon>
        <taxon>Poaceae</taxon>
        <taxon>PACMAD clade</taxon>
        <taxon>Panicoideae</taxon>
        <taxon>Panicodae</taxon>
        <taxon>Paniceae</taxon>
        <taxon>Cenchrinae</taxon>
        <taxon>Setaria</taxon>
    </lineage>
</organism>
<keyword evidence="3" id="KW-1185">Reference proteome</keyword>
<reference evidence="2" key="1">
    <citation type="submission" date="2019-03" db="EMBL/GenBank/DDBJ databases">
        <title>WGS assembly of Setaria viridis.</title>
        <authorList>
            <person name="Huang P."/>
            <person name="Jenkins J."/>
            <person name="Grimwood J."/>
            <person name="Barry K."/>
            <person name="Healey A."/>
            <person name="Mamidi S."/>
            <person name="Sreedasyam A."/>
            <person name="Shu S."/>
            <person name="Feldman M."/>
            <person name="Wu J."/>
            <person name="Yu Y."/>
            <person name="Chen C."/>
            <person name="Johnson J."/>
            <person name="Rokhsar D."/>
            <person name="Baxter I."/>
            <person name="Schmutz J."/>
            <person name="Brutnell T."/>
            <person name="Kellogg E."/>
        </authorList>
    </citation>
    <scope>NUCLEOTIDE SEQUENCE [LARGE SCALE GENOMIC DNA]</scope>
</reference>
<dbReference type="Proteomes" id="UP000298652">
    <property type="component" value="Chromosome 3"/>
</dbReference>
<dbReference type="AlphaFoldDB" id="A0A4U6VFK7"/>
<evidence type="ECO:0000256" key="1">
    <source>
        <dbReference type="SAM" id="MobiDB-lite"/>
    </source>
</evidence>
<gene>
    <name evidence="2" type="ORF">SEVIR_3G306203v2</name>
</gene>
<evidence type="ECO:0000313" key="3">
    <source>
        <dbReference type="Proteomes" id="UP000298652"/>
    </source>
</evidence>
<accession>A0A4U6VFK7</accession>
<sequence length="59" mass="6774">MEQVTADTYLPPKNPPNRPRRSTGTCRRLCAATSPQGLVLPSWPDHMKMMMITRSWSWS</sequence>
<name>A0A4U6VFK7_SETVI</name>
<protein>
    <submittedName>
        <fullName evidence="2">Uncharacterized protein</fullName>
    </submittedName>
</protein>
<evidence type="ECO:0000313" key="2">
    <source>
        <dbReference type="EMBL" id="TKW28310.1"/>
    </source>
</evidence>
<dbReference type="EMBL" id="CM016554">
    <property type="protein sequence ID" value="TKW28310.1"/>
    <property type="molecule type" value="Genomic_DNA"/>
</dbReference>